<feature type="transmembrane region" description="Helical" evidence="1">
    <location>
        <begin position="63"/>
        <end position="86"/>
    </location>
</feature>
<protein>
    <submittedName>
        <fullName evidence="2">Uncharacterized protein</fullName>
    </submittedName>
</protein>
<dbReference type="EMBL" id="JACAZF010000016">
    <property type="protein sequence ID" value="KAF7289903.1"/>
    <property type="molecule type" value="Genomic_DNA"/>
</dbReference>
<gene>
    <name evidence="2" type="ORF">MIND_01365200</name>
</gene>
<dbReference type="GeneID" id="59352592"/>
<proteinExistence type="predicted"/>
<dbReference type="OrthoDB" id="2942377at2759"/>
<keyword evidence="1" id="KW-0472">Membrane</keyword>
<sequence>MLSNPFRRAFQLRPRFESSSLIFRHRNPSLIPTARPYFIYTTPPTTWSARLWYRKDGSPRSKIRGLVIASILGAGLYATYSTLLVVEALDYEHYLLSTLVYIQRVDYDFHSIPISQFAPTLDYFQDLVGYFIQGDVPPEMLVAFFQDLAFLAQSSETQEKIHNIVREAAQAVHNLLVDRKGEHPVETAALAIDMLDHAMLALIAIVDEAGGDETEKMIRVKRLKDQMAGKESSKSYEILG</sequence>
<keyword evidence="3" id="KW-1185">Reference proteome</keyword>
<accession>A0A8H6RZN8</accession>
<dbReference type="Proteomes" id="UP000636479">
    <property type="component" value="Unassembled WGS sequence"/>
</dbReference>
<organism evidence="2 3">
    <name type="scientific">Mycena indigotica</name>
    <dbReference type="NCBI Taxonomy" id="2126181"/>
    <lineage>
        <taxon>Eukaryota</taxon>
        <taxon>Fungi</taxon>
        <taxon>Dikarya</taxon>
        <taxon>Basidiomycota</taxon>
        <taxon>Agaricomycotina</taxon>
        <taxon>Agaricomycetes</taxon>
        <taxon>Agaricomycetidae</taxon>
        <taxon>Agaricales</taxon>
        <taxon>Marasmiineae</taxon>
        <taxon>Mycenaceae</taxon>
        <taxon>Mycena</taxon>
    </lineage>
</organism>
<evidence type="ECO:0000313" key="2">
    <source>
        <dbReference type="EMBL" id="KAF7289903.1"/>
    </source>
</evidence>
<evidence type="ECO:0000313" key="3">
    <source>
        <dbReference type="Proteomes" id="UP000636479"/>
    </source>
</evidence>
<name>A0A8H6RZN8_9AGAR</name>
<keyword evidence="1" id="KW-0812">Transmembrane</keyword>
<keyword evidence="1" id="KW-1133">Transmembrane helix</keyword>
<evidence type="ECO:0000256" key="1">
    <source>
        <dbReference type="SAM" id="Phobius"/>
    </source>
</evidence>
<reference evidence="2" key="1">
    <citation type="submission" date="2020-05" db="EMBL/GenBank/DDBJ databases">
        <title>Mycena genomes resolve the evolution of fungal bioluminescence.</title>
        <authorList>
            <person name="Tsai I.J."/>
        </authorList>
    </citation>
    <scope>NUCLEOTIDE SEQUENCE</scope>
    <source>
        <strain evidence="2">171206Taipei</strain>
    </source>
</reference>
<dbReference type="RefSeq" id="XP_037213632.1">
    <property type="nucleotide sequence ID" value="XM_037370076.1"/>
</dbReference>
<comment type="caution">
    <text evidence="2">The sequence shown here is derived from an EMBL/GenBank/DDBJ whole genome shotgun (WGS) entry which is preliminary data.</text>
</comment>
<dbReference type="AlphaFoldDB" id="A0A8H6RZN8"/>